<evidence type="ECO:0000256" key="11">
    <source>
        <dbReference type="RuleBase" id="RU365090"/>
    </source>
</evidence>
<evidence type="ECO:0000313" key="13">
    <source>
        <dbReference type="EMBL" id="GAB55975.1"/>
    </source>
</evidence>
<dbReference type="Gene3D" id="2.170.190.11">
    <property type="entry name" value="Molybdopterin biosynthesis moea protein, domain 3"/>
    <property type="match status" value="1"/>
</dbReference>
<comment type="cofactor">
    <cofactor evidence="1 11">
        <name>Mg(2+)</name>
        <dbReference type="ChEBI" id="CHEBI:18420"/>
    </cofactor>
</comment>
<dbReference type="InterPro" id="IPR008284">
    <property type="entry name" value="MoCF_biosynth_CS"/>
</dbReference>
<dbReference type="GO" id="GO:0005829">
    <property type="term" value="C:cytosol"/>
    <property type="evidence" value="ECO:0007669"/>
    <property type="project" value="TreeGrafter"/>
</dbReference>
<gene>
    <name evidence="13" type="primary">moeA</name>
    <name evidence="13" type="ORF">GPUN_1859</name>
</gene>
<accession>H5TCE8</accession>
<evidence type="ECO:0000256" key="8">
    <source>
        <dbReference type="ARBA" id="ARBA00022842"/>
    </source>
</evidence>
<comment type="caution">
    <text evidence="13">The sequence shown here is derived from an EMBL/GenBank/DDBJ whole genome shotgun (WGS) entry which is preliminary data.</text>
</comment>
<dbReference type="Pfam" id="PF00994">
    <property type="entry name" value="MoCF_biosynth"/>
    <property type="match status" value="1"/>
</dbReference>
<dbReference type="EMBL" id="BAET01000019">
    <property type="protein sequence ID" value="GAB55975.1"/>
    <property type="molecule type" value="Genomic_DNA"/>
</dbReference>
<evidence type="ECO:0000256" key="5">
    <source>
        <dbReference type="ARBA" id="ARBA00022505"/>
    </source>
</evidence>
<keyword evidence="9 11" id="KW-0501">Molybdenum cofactor biosynthesis</keyword>
<dbReference type="Gene3D" id="3.40.980.10">
    <property type="entry name" value="MoaB/Mog-like domain"/>
    <property type="match status" value="1"/>
</dbReference>
<dbReference type="NCBIfam" id="TIGR00177">
    <property type="entry name" value="molyb_syn"/>
    <property type="match status" value="1"/>
</dbReference>
<dbReference type="Proteomes" id="UP000053586">
    <property type="component" value="Unassembled WGS sequence"/>
</dbReference>
<evidence type="ECO:0000256" key="7">
    <source>
        <dbReference type="ARBA" id="ARBA00022723"/>
    </source>
</evidence>
<dbReference type="InterPro" id="IPR005110">
    <property type="entry name" value="MoeA_linker/N"/>
</dbReference>
<dbReference type="InterPro" id="IPR038987">
    <property type="entry name" value="MoeA-like"/>
</dbReference>
<dbReference type="NCBIfam" id="NF045515">
    <property type="entry name" value="Glp_gephyrin"/>
    <property type="match status" value="1"/>
</dbReference>
<feature type="domain" description="MoaB/Mog" evidence="12">
    <location>
        <begin position="183"/>
        <end position="320"/>
    </location>
</feature>
<dbReference type="PANTHER" id="PTHR10192">
    <property type="entry name" value="MOLYBDOPTERIN BIOSYNTHESIS PROTEIN"/>
    <property type="match status" value="1"/>
</dbReference>
<evidence type="ECO:0000256" key="9">
    <source>
        <dbReference type="ARBA" id="ARBA00023150"/>
    </source>
</evidence>
<dbReference type="AlphaFoldDB" id="H5TCE8"/>
<dbReference type="UniPathway" id="UPA00344"/>
<keyword evidence="6 11" id="KW-0808">Transferase</keyword>
<dbReference type="GO" id="GO:0046872">
    <property type="term" value="F:metal ion binding"/>
    <property type="evidence" value="ECO:0007669"/>
    <property type="project" value="UniProtKB-UniRule"/>
</dbReference>
<dbReference type="Pfam" id="PF03453">
    <property type="entry name" value="MoeA_N"/>
    <property type="match status" value="1"/>
</dbReference>
<evidence type="ECO:0000256" key="2">
    <source>
        <dbReference type="ARBA" id="ARBA00002901"/>
    </source>
</evidence>
<sequence length="411" mass="44172">MNSTGDTSGLMPIHYAKQLMQKAISPISEVVLCDLNACLDRIIAHDIVSPINVPAYDNSAMDGYALKYDSFIACGTLRQVGKSFAGAKFEGQLKAGECVRIMTGAEIPKGADTVVMQENARVDGKQITFHSVTKGDAIRRAGYDIKQGATLLQAGTRINPVDIGLLASLGINEVDVYRQLCVAVFTTGDELLAAGQAQRNDRIFDSNRPMLIAMLSRLGARVIDLGIIADNKVKIQAAFEHANQYADCVITTGGVSVGEADYTREVLAQYGSIDFWKLAIKPGKPLAFGRLSNSIFFGLPGNPVSAAVTFDKIVAPALAYLAGSRSFTAVTLQGVAIRDFKKRPGRTDYQRAHYFVNDAGVVSVEPSGSQSSGVLSCFRKSNCYAVFESDTGDVLKGEPVQVQPFNHIISE</sequence>
<dbReference type="FunFam" id="3.40.980.10:FF:000004">
    <property type="entry name" value="Molybdopterin molybdenumtransferase"/>
    <property type="match status" value="1"/>
</dbReference>
<dbReference type="GO" id="GO:0061599">
    <property type="term" value="F:molybdopterin molybdotransferase activity"/>
    <property type="evidence" value="ECO:0007669"/>
    <property type="project" value="UniProtKB-UniRule"/>
</dbReference>
<evidence type="ECO:0000256" key="1">
    <source>
        <dbReference type="ARBA" id="ARBA00001946"/>
    </source>
</evidence>
<dbReference type="InterPro" id="IPR005111">
    <property type="entry name" value="MoeA_C_domain_IV"/>
</dbReference>
<dbReference type="OrthoDB" id="9804758at2"/>
<keyword evidence="8 11" id="KW-0460">Magnesium</keyword>
<dbReference type="SUPFAM" id="SSF53218">
    <property type="entry name" value="Molybdenum cofactor biosynthesis proteins"/>
    <property type="match status" value="1"/>
</dbReference>
<keyword evidence="14" id="KW-1185">Reference proteome</keyword>
<keyword evidence="5 11" id="KW-0500">Molybdenum</keyword>
<evidence type="ECO:0000256" key="6">
    <source>
        <dbReference type="ARBA" id="ARBA00022679"/>
    </source>
</evidence>
<name>H5TCE8_9ALTE</name>
<comment type="catalytic activity">
    <reaction evidence="10">
        <text>adenylyl-molybdopterin + molybdate = Mo-molybdopterin + AMP + H(+)</text>
        <dbReference type="Rhea" id="RHEA:35047"/>
        <dbReference type="ChEBI" id="CHEBI:15378"/>
        <dbReference type="ChEBI" id="CHEBI:36264"/>
        <dbReference type="ChEBI" id="CHEBI:62727"/>
        <dbReference type="ChEBI" id="CHEBI:71302"/>
        <dbReference type="ChEBI" id="CHEBI:456215"/>
        <dbReference type="EC" id="2.10.1.1"/>
    </reaction>
</comment>
<dbReference type="InterPro" id="IPR036135">
    <property type="entry name" value="MoeA_linker/N_sf"/>
</dbReference>
<comment type="pathway">
    <text evidence="3 11">Cofactor biosynthesis; molybdopterin biosynthesis.</text>
</comment>
<protein>
    <recommendedName>
        <fullName evidence="11">Molybdopterin molybdenumtransferase</fullName>
        <ecNumber evidence="11">2.10.1.1</ecNumber>
    </recommendedName>
</protein>
<reference evidence="13 14" key="2">
    <citation type="journal article" date="2017" name="Antonie Van Leeuwenhoek">
        <title>Rhizobium rhizosphaerae sp. nov., a novel species isolated from rice rhizosphere.</title>
        <authorList>
            <person name="Zhao J.J."/>
            <person name="Zhang J."/>
            <person name="Zhang R.J."/>
            <person name="Zhang C.W."/>
            <person name="Yin H.Q."/>
            <person name="Zhang X.X."/>
        </authorList>
    </citation>
    <scope>NUCLEOTIDE SEQUENCE [LARGE SCALE GENOMIC DNA]</scope>
    <source>
        <strain evidence="13 14">ACAM 611</strain>
    </source>
</reference>
<dbReference type="Gene3D" id="2.40.340.10">
    <property type="entry name" value="MoeA, C-terminal, domain IV"/>
    <property type="match status" value="1"/>
</dbReference>
<proteinExistence type="inferred from homology"/>
<dbReference type="eggNOG" id="COG0303">
    <property type="taxonomic scope" value="Bacteria"/>
</dbReference>
<dbReference type="CDD" id="cd00887">
    <property type="entry name" value="MoeA"/>
    <property type="match status" value="1"/>
</dbReference>
<evidence type="ECO:0000256" key="3">
    <source>
        <dbReference type="ARBA" id="ARBA00005046"/>
    </source>
</evidence>
<evidence type="ECO:0000313" key="14">
    <source>
        <dbReference type="Proteomes" id="UP000053586"/>
    </source>
</evidence>
<evidence type="ECO:0000259" key="12">
    <source>
        <dbReference type="SMART" id="SM00852"/>
    </source>
</evidence>
<dbReference type="PANTHER" id="PTHR10192:SF5">
    <property type="entry name" value="GEPHYRIN"/>
    <property type="match status" value="1"/>
</dbReference>
<dbReference type="InterPro" id="IPR036688">
    <property type="entry name" value="MoeA_C_domain_IV_sf"/>
</dbReference>
<dbReference type="Pfam" id="PF03454">
    <property type="entry name" value="MoeA_C"/>
    <property type="match status" value="1"/>
</dbReference>
<evidence type="ECO:0000256" key="4">
    <source>
        <dbReference type="ARBA" id="ARBA00010763"/>
    </source>
</evidence>
<dbReference type="PROSITE" id="PS01079">
    <property type="entry name" value="MOCF_BIOSYNTHESIS_2"/>
    <property type="match status" value="1"/>
</dbReference>
<keyword evidence="7 11" id="KW-0479">Metal-binding</keyword>
<dbReference type="Gene3D" id="3.90.105.10">
    <property type="entry name" value="Molybdopterin biosynthesis moea protein, domain 2"/>
    <property type="match status" value="1"/>
</dbReference>
<comment type="function">
    <text evidence="2 11">Catalyzes the insertion of molybdate into adenylated molybdopterin with the concomitant release of AMP.</text>
</comment>
<evidence type="ECO:0000256" key="10">
    <source>
        <dbReference type="ARBA" id="ARBA00047317"/>
    </source>
</evidence>
<dbReference type="InterPro" id="IPR036425">
    <property type="entry name" value="MoaB/Mog-like_dom_sf"/>
</dbReference>
<dbReference type="SUPFAM" id="SSF63867">
    <property type="entry name" value="MoeA C-terminal domain-like"/>
    <property type="match status" value="1"/>
</dbReference>
<dbReference type="GO" id="GO:0006777">
    <property type="term" value="P:Mo-molybdopterin cofactor biosynthetic process"/>
    <property type="evidence" value="ECO:0007669"/>
    <property type="project" value="UniProtKB-UniRule"/>
</dbReference>
<dbReference type="STRING" id="56804.BAE46_06680"/>
<comment type="similarity">
    <text evidence="4 11">Belongs to the MoeA family.</text>
</comment>
<dbReference type="EC" id="2.10.1.1" evidence="11"/>
<dbReference type="SUPFAM" id="SSF63882">
    <property type="entry name" value="MoeA N-terminal region -like"/>
    <property type="match status" value="1"/>
</dbReference>
<dbReference type="SMART" id="SM00852">
    <property type="entry name" value="MoCF_biosynth"/>
    <property type="match status" value="1"/>
</dbReference>
<dbReference type="InterPro" id="IPR001453">
    <property type="entry name" value="MoaB/Mog_dom"/>
</dbReference>
<dbReference type="RefSeq" id="WP_006005618.1">
    <property type="nucleotide sequence ID" value="NZ_BAET01000019.1"/>
</dbReference>
<organism evidence="13 14">
    <name type="scientific">Glaciecola punicea ACAM 611</name>
    <dbReference type="NCBI Taxonomy" id="1121923"/>
    <lineage>
        <taxon>Bacteria</taxon>
        <taxon>Pseudomonadati</taxon>
        <taxon>Pseudomonadota</taxon>
        <taxon>Gammaproteobacteria</taxon>
        <taxon>Alteromonadales</taxon>
        <taxon>Alteromonadaceae</taxon>
        <taxon>Glaciecola</taxon>
    </lineage>
</organism>
<reference evidence="13 14" key="1">
    <citation type="journal article" date="2012" name="J. Bacteriol.">
        <title>Genome sequence of proteorhodopsin-containing sea ice bacterium Glaciecola punicea ACAM 611T.</title>
        <authorList>
            <person name="Qin Q.-L."/>
            <person name="Xie B.-B."/>
            <person name="Shu Y.-L."/>
            <person name="Rong J.-C."/>
            <person name="Zhao D.-L."/>
            <person name="Zhang X.-Y."/>
            <person name="Chen X.-L."/>
            <person name="Zhou B.-C."/>
            <person name="Zhanga Y.-Z."/>
        </authorList>
    </citation>
    <scope>NUCLEOTIDE SEQUENCE [LARGE SCALE GENOMIC DNA]</scope>
    <source>
        <strain evidence="13 14">ACAM 611</strain>
    </source>
</reference>